<evidence type="ECO:0000259" key="4">
    <source>
        <dbReference type="Pfam" id="PF25116"/>
    </source>
</evidence>
<dbReference type="PANTHER" id="PTHR31002:SF34">
    <property type="entry name" value="CELL WALL PROTEIN CWP1-RELATED"/>
    <property type="match status" value="1"/>
</dbReference>
<evidence type="ECO:0000259" key="5">
    <source>
        <dbReference type="Pfam" id="PF25117"/>
    </source>
</evidence>
<evidence type="ECO:0000256" key="1">
    <source>
        <dbReference type="SAM" id="MobiDB-lite"/>
    </source>
</evidence>
<dbReference type="AlphaFoldDB" id="A0A8T9CH91"/>
<organism evidence="6 7">
    <name type="scientific">Lachnellula suecica</name>
    <dbReference type="NCBI Taxonomy" id="602035"/>
    <lineage>
        <taxon>Eukaryota</taxon>
        <taxon>Fungi</taxon>
        <taxon>Dikarya</taxon>
        <taxon>Ascomycota</taxon>
        <taxon>Pezizomycotina</taxon>
        <taxon>Leotiomycetes</taxon>
        <taxon>Helotiales</taxon>
        <taxon>Lachnaceae</taxon>
        <taxon>Lachnellula</taxon>
    </lineage>
</organism>
<feature type="region of interest" description="Disordered" evidence="1">
    <location>
        <begin position="366"/>
        <end position="387"/>
    </location>
</feature>
<feature type="domain" description="Agd3 CBM87" evidence="4">
    <location>
        <begin position="83"/>
        <end position="296"/>
    </location>
</feature>
<evidence type="ECO:0000259" key="3">
    <source>
        <dbReference type="Pfam" id="PF25115"/>
    </source>
</evidence>
<feature type="chain" id="PRO_5035885137" description="Extracellular serine-rich protein" evidence="2">
    <location>
        <begin position="22"/>
        <end position="746"/>
    </location>
</feature>
<feature type="domain" description="Agd3 deacetylase" evidence="3">
    <location>
        <begin position="310"/>
        <end position="674"/>
    </location>
</feature>
<feature type="signal peptide" evidence="2">
    <location>
        <begin position="1"/>
        <end position="21"/>
    </location>
</feature>
<keyword evidence="7" id="KW-1185">Reference proteome</keyword>
<protein>
    <recommendedName>
        <fullName evidence="8">Extracellular serine-rich protein</fullName>
    </recommendedName>
</protein>
<dbReference type="Pfam" id="PF25115">
    <property type="entry name" value="Agd3_CE"/>
    <property type="match status" value="1"/>
</dbReference>
<dbReference type="InterPro" id="IPR050788">
    <property type="entry name" value="Yeast_SRP1/TIP1_CWP"/>
</dbReference>
<evidence type="ECO:0000313" key="7">
    <source>
        <dbReference type="Proteomes" id="UP000469558"/>
    </source>
</evidence>
<dbReference type="Proteomes" id="UP000469558">
    <property type="component" value="Unassembled WGS sequence"/>
</dbReference>
<dbReference type="InterPro" id="IPR056827">
    <property type="entry name" value="CBM87_Agd3"/>
</dbReference>
<name>A0A8T9CH91_9HELO</name>
<evidence type="ECO:0000313" key="6">
    <source>
        <dbReference type="EMBL" id="TVY83390.1"/>
    </source>
</evidence>
<dbReference type="PANTHER" id="PTHR31002">
    <property type="entry name" value="SERIPAUPERIN"/>
    <property type="match status" value="1"/>
</dbReference>
<keyword evidence="2" id="KW-0732">Signal</keyword>
<sequence>MLSKFLFQSVLYAASISLISASTTASESAESESLVVPSATRQAAPVVPTVAAHIDNKVVNSNTSTINNDAVAEPAGAVTATSVSSTVLIFARDLASSYSAYSGLNGYDIPYQVVLVPQTGTTLPTLNSSSISGNYGAIVILSEVSYDYGNVTGFQSALTAAQLATLYQYQISFGVRMVRLDVFPSADSGTTTIGGCCDSGVEQLVSISSTAEFPTSGLKTGAGMSTVGIYHYPATITNSTIATEFAQFAPTTGFSTTTTAGVINNISGRQQMVFFSSFATDWAATSNFLQHAWIHWATRGLYTGYRRVNLNTQIDDMFLESDVYSPNGTTFLISPADLAEHVSWIPTINAKMPSGSNWFPETGHNGNGNIEDSEDVESGNQCSPGSVEYGDQIDTPLEFMKPLGTGTSIWPADYITYPNFTTSCTSLDPLLKWWQVESNLNSFAHVSHTFTHEDQDNATYADVSREISWNAAWLEQVGIATATKYSSTGIIPPAITGLHNGDALRAWSDNGIIHVVGDNTRPVLMNSQNEMWPLISTVAGNGFAGIQINPRWATNIYYNCPLPACTVLEWINTSAGAGDFYDLLAVEKAANTRHLLGLHHDPYMFHQANLNYETAGETTINGVSAKLSMFQAWMETIVQEMARLTEWPMISQKHDDMSAGFASRMARDACNASLTYTTNPTAGTITGVTLTTTDNTCSVAVPVTVPGTVTSTQGFTTEQIGSDPLTIWVNMTGSPVSFTLSTPVHF</sequence>
<dbReference type="InterPro" id="IPR056825">
    <property type="entry name" value="Agd3_C"/>
</dbReference>
<evidence type="ECO:0000256" key="2">
    <source>
        <dbReference type="SAM" id="SignalP"/>
    </source>
</evidence>
<reference evidence="6 7" key="1">
    <citation type="submission" date="2018-05" db="EMBL/GenBank/DDBJ databases">
        <title>Genome sequencing and assembly of the regulated plant pathogen Lachnellula willkommii and related sister species for the development of diagnostic species identification markers.</title>
        <authorList>
            <person name="Giroux E."/>
            <person name="Bilodeau G."/>
        </authorList>
    </citation>
    <scope>NUCLEOTIDE SEQUENCE [LARGE SCALE GENOMIC DNA]</scope>
    <source>
        <strain evidence="6 7">CBS 268.59</strain>
    </source>
</reference>
<dbReference type="Pfam" id="PF25117">
    <property type="entry name" value="Agd3_C"/>
    <property type="match status" value="1"/>
</dbReference>
<proteinExistence type="predicted"/>
<gene>
    <name evidence="6" type="ORF">LSUE1_G003677</name>
</gene>
<dbReference type="Pfam" id="PF25116">
    <property type="entry name" value="CBM87_Agd3"/>
    <property type="match status" value="1"/>
</dbReference>
<dbReference type="EMBL" id="QGMK01000197">
    <property type="protein sequence ID" value="TVY83390.1"/>
    <property type="molecule type" value="Genomic_DNA"/>
</dbReference>
<accession>A0A8T9CH91</accession>
<evidence type="ECO:0008006" key="8">
    <source>
        <dbReference type="Google" id="ProtNLM"/>
    </source>
</evidence>
<feature type="domain" description="Agd3 C-terminal" evidence="5">
    <location>
        <begin position="681"/>
        <end position="744"/>
    </location>
</feature>
<dbReference type="InterPro" id="IPR056826">
    <property type="entry name" value="Agd3_CE"/>
</dbReference>
<dbReference type="OrthoDB" id="2113314at2759"/>
<comment type="caution">
    <text evidence="6">The sequence shown here is derived from an EMBL/GenBank/DDBJ whole genome shotgun (WGS) entry which is preliminary data.</text>
</comment>